<dbReference type="PANTHER" id="PTHR37424:SF1">
    <property type="entry name" value="BACTERIOFERRITIN-ASSOCIATED FERREDOXIN"/>
    <property type="match status" value="1"/>
</dbReference>
<evidence type="ECO:0000259" key="9">
    <source>
        <dbReference type="Pfam" id="PF04324"/>
    </source>
</evidence>
<dbReference type="Gene3D" id="1.10.10.1100">
    <property type="entry name" value="BFD-like [2Fe-2S]-binding domain"/>
    <property type="match status" value="1"/>
</dbReference>
<dbReference type="EMBL" id="JTDO01000004">
    <property type="protein sequence ID" value="KLT73370.1"/>
    <property type="molecule type" value="Genomic_DNA"/>
</dbReference>
<keyword evidence="3" id="KW-0479">Metal-binding</keyword>
<dbReference type="PANTHER" id="PTHR37424">
    <property type="entry name" value="BACTERIOFERRITIN-ASSOCIATED FERREDOXIN"/>
    <property type="match status" value="1"/>
</dbReference>
<gene>
    <name evidence="10" type="ORF">PL75_03945</name>
</gene>
<evidence type="ECO:0000256" key="2">
    <source>
        <dbReference type="ARBA" id="ARBA00022714"/>
    </source>
</evidence>
<evidence type="ECO:0000256" key="1">
    <source>
        <dbReference type="ARBA" id="ARBA00022448"/>
    </source>
</evidence>
<protein>
    <recommendedName>
        <fullName evidence="7">Bacterioferritin-associated ferredoxin</fullName>
    </recommendedName>
</protein>
<keyword evidence="2" id="KW-0001">2Fe-2S</keyword>
<dbReference type="InterPro" id="IPR052371">
    <property type="entry name" value="BFD-associated_ferredoxin"/>
</dbReference>
<dbReference type="InterPro" id="IPR041854">
    <property type="entry name" value="BFD-like_2Fe2S-bd_dom_sf"/>
</dbReference>
<evidence type="ECO:0000313" key="10">
    <source>
        <dbReference type="EMBL" id="KLT73370.1"/>
    </source>
</evidence>
<keyword evidence="5" id="KW-0408">Iron</keyword>
<evidence type="ECO:0000256" key="7">
    <source>
        <dbReference type="ARBA" id="ARBA00039386"/>
    </source>
</evidence>
<dbReference type="InterPro" id="IPR007419">
    <property type="entry name" value="BFD-like_2Fe2S-bd_dom"/>
</dbReference>
<evidence type="ECO:0000256" key="5">
    <source>
        <dbReference type="ARBA" id="ARBA00023004"/>
    </source>
</evidence>
<accession>A0A0J0YT84</accession>
<dbReference type="GO" id="GO:0051537">
    <property type="term" value="F:2 iron, 2 sulfur cluster binding"/>
    <property type="evidence" value="ECO:0007669"/>
    <property type="project" value="UniProtKB-KW"/>
</dbReference>
<organism evidence="10 11">
    <name type="scientific">Neisseria arctica</name>
    <dbReference type="NCBI Taxonomy" id="1470200"/>
    <lineage>
        <taxon>Bacteria</taxon>
        <taxon>Pseudomonadati</taxon>
        <taxon>Pseudomonadota</taxon>
        <taxon>Betaproteobacteria</taxon>
        <taxon>Neisseriales</taxon>
        <taxon>Neisseriaceae</taxon>
        <taxon>Neisseria</taxon>
    </lineage>
</organism>
<feature type="domain" description="BFD-like [2Fe-2S]-binding" evidence="9">
    <location>
        <begin position="3"/>
        <end position="46"/>
    </location>
</feature>
<keyword evidence="11" id="KW-1185">Reference proteome</keyword>
<dbReference type="Pfam" id="PF04324">
    <property type="entry name" value="Fer2_BFD"/>
    <property type="match status" value="1"/>
</dbReference>
<evidence type="ECO:0000313" key="11">
    <source>
        <dbReference type="Proteomes" id="UP000036027"/>
    </source>
</evidence>
<dbReference type="PATRIC" id="fig|1470200.3.peg.1915"/>
<comment type="similarity">
    <text evidence="8">Belongs to the Bfd family.</text>
</comment>
<keyword evidence="4" id="KW-0249">Electron transport</keyword>
<sequence>MFVCICNAITDRQIQETVAAGASTLSDLQAQLGVATCCGCCSDLASSFLNTANSQAQNMTVTAGINVQS</sequence>
<dbReference type="Proteomes" id="UP000036027">
    <property type="component" value="Unassembled WGS sequence"/>
</dbReference>
<evidence type="ECO:0000256" key="4">
    <source>
        <dbReference type="ARBA" id="ARBA00022982"/>
    </source>
</evidence>
<dbReference type="STRING" id="1470200.PL75_03945"/>
<keyword evidence="6" id="KW-0411">Iron-sulfur</keyword>
<dbReference type="RefSeq" id="WP_047760603.1">
    <property type="nucleotide sequence ID" value="NZ_CP091510.1"/>
</dbReference>
<keyword evidence="1" id="KW-0813">Transport</keyword>
<evidence type="ECO:0000256" key="3">
    <source>
        <dbReference type="ARBA" id="ARBA00022723"/>
    </source>
</evidence>
<evidence type="ECO:0000256" key="6">
    <source>
        <dbReference type="ARBA" id="ARBA00023014"/>
    </source>
</evidence>
<dbReference type="OrthoDB" id="9815350at2"/>
<proteinExistence type="inferred from homology"/>
<dbReference type="AlphaFoldDB" id="A0A0J0YT84"/>
<reference evidence="10 11" key="1">
    <citation type="submission" date="2014-11" db="EMBL/GenBank/DDBJ databases">
        <title>Genome of a novel goose pathogen.</title>
        <authorList>
            <person name="Hansen C.M."/>
            <person name="Hueffer K."/>
            <person name="Choi S.C."/>
        </authorList>
    </citation>
    <scope>NUCLEOTIDE SEQUENCE [LARGE SCALE GENOMIC DNA]</scope>
    <source>
        <strain evidence="10 11">KH1503</strain>
    </source>
</reference>
<evidence type="ECO:0000256" key="8">
    <source>
        <dbReference type="ARBA" id="ARBA00046332"/>
    </source>
</evidence>
<dbReference type="GO" id="GO:0046872">
    <property type="term" value="F:metal ion binding"/>
    <property type="evidence" value="ECO:0007669"/>
    <property type="project" value="UniProtKB-KW"/>
</dbReference>
<name>A0A0J0YT84_9NEIS</name>
<comment type="caution">
    <text evidence="10">The sequence shown here is derived from an EMBL/GenBank/DDBJ whole genome shotgun (WGS) entry which is preliminary data.</text>
</comment>